<comment type="caution">
    <text evidence="1">The sequence shown here is derived from an EMBL/GenBank/DDBJ whole genome shotgun (WGS) entry which is preliminary data.</text>
</comment>
<evidence type="ECO:0000313" key="2">
    <source>
        <dbReference type="Proteomes" id="UP001458880"/>
    </source>
</evidence>
<reference evidence="1 2" key="1">
    <citation type="journal article" date="2024" name="BMC Genomics">
        <title>De novo assembly and annotation of Popillia japonica's genome with initial clues to its potential as an invasive pest.</title>
        <authorList>
            <person name="Cucini C."/>
            <person name="Boschi S."/>
            <person name="Funari R."/>
            <person name="Cardaioli E."/>
            <person name="Iannotti N."/>
            <person name="Marturano G."/>
            <person name="Paoli F."/>
            <person name="Bruttini M."/>
            <person name="Carapelli A."/>
            <person name="Frati F."/>
            <person name="Nardi F."/>
        </authorList>
    </citation>
    <scope>NUCLEOTIDE SEQUENCE [LARGE SCALE GENOMIC DNA]</scope>
    <source>
        <strain evidence="1">DMR45628</strain>
    </source>
</reference>
<protein>
    <submittedName>
        <fullName evidence="1">Uncharacterized protein</fullName>
    </submittedName>
</protein>
<keyword evidence="2" id="KW-1185">Reference proteome</keyword>
<dbReference type="AlphaFoldDB" id="A0AAW1HUB5"/>
<name>A0AAW1HUB5_POPJA</name>
<organism evidence="1 2">
    <name type="scientific">Popillia japonica</name>
    <name type="common">Japanese beetle</name>
    <dbReference type="NCBI Taxonomy" id="7064"/>
    <lineage>
        <taxon>Eukaryota</taxon>
        <taxon>Metazoa</taxon>
        <taxon>Ecdysozoa</taxon>
        <taxon>Arthropoda</taxon>
        <taxon>Hexapoda</taxon>
        <taxon>Insecta</taxon>
        <taxon>Pterygota</taxon>
        <taxon>Neoptera</taxon>
        <taxon>Endopterygota</taxon>
        <taxon>Coleoptera</taxon>
        <taxon>Polyphaga</taxon>
        <taxon>Scarabaeiformia</taxon>
        <taxon>Scarabaeidae</taxon>
        <taxon>Rutelinae</taxon>
        <taxon>Popillia</taxon>
    </lineage>
</organism>
<gene>
    <name evidence="1" type="ORF">QE152_g39353</name>
</gene>
<dbReference type="EMBL" id="JASPKY010000932">
    <property type="protein sequence ID" value="KAK9680105.1"/>
    <property type="molecule type" value="Genomic_DNA"/>
</dbReference>
<dbReference type="Proteomes" id="UP001458880">
    <property type="component" value="Unassembled WGS sequence"/>
</dbReference>
<sequence length="72" mass="8385">MFSAISLDMEQVACMYFWNADITAKKAKFLSEGHLFREKQDISKIFKKLRVGNPGMKITVIARYYEEKGYPT</sequence>
<proteinExistence type="predicted"/>
<accession>A0AAW1HUB5</accession>
<evidence type="ECO:0000313" key="1">
    <source>
        <dbReference type="EMBL" id="KAK9680105.1"/>
    </source>
</evidence>